<dbReference type="PANTHER" id="PTHR12300">
    <property type="entry name" value="HVA22-LIKE PROTEINS"/>
    <property type="match status" value="1"/>
</dbReference>
<feature type="non-terminal residue" evidence="7">
    <location>
        <position position="141"/>
    </location>
</feature>
<keyword evidence="3" id="KW-0812">Transmembrane</keyword>
<protein>
    <recommendedName>
        <fullName evidence="6">Protein YOP1</fullName>
    </recommendedName>
</protein>
<proteinExistence type="inferred from homology"/>
<evidence type="ECO:0000256" key="4">
    <source>
        <dbReference type="ARBA" id="ARBA00022989"/>
    </source>
</evidence>
<sequence>MPVVVPILRLSLLFLNVYETFKTVRLPPPSRRNGGRPSIRAMTQRKRDMKGCLAVWIVWCCFALYERTLDGIVCIFVPFYNEIKSVVLLFMLLTRARGAEPIYLHVLRPIIKPHVILLDSLLEVIASLGDFLLLLVSVVVE</sequence>
<evidence type="ECO:0000256" key="3">
    <source>
        <dbReference type="ARBA" id="ARBA00022692"/>
    </source>
</evidence>
<dbReference type="HOGENOM" id="CLU_107208_0_0_1"/>
<accession>A0A067QL24</accession>
<evidence type="ECO:0000313" key="7">
    <source>
        <dbReference type="EMBL" id="KDQ64222.1"/>
    </source>
</evidence>
<comment type="subcellular location">
    <subcellularLocation>
        <location evidence="1 6">Membrane</location>
        <topology evidence="1 6">Multi-pass membrane protein</topology>
    </subcellularLocation>
</comment>
<dbReference type="FunCoup" id="A0A067QL24">
    <property type="interactions" value="5"/>
</dbReference>
<dbReference type="GO" id="GO:0016020">
    <property type="term" value="C:membrane"/>
    <property type="evidence" value="ECO:0007669"/>
    <property type="project" value="UniProtKB-SubCell"/>
</dbReference>
<dbReference type="EMBL" id="KL197709">
    <property type="protein sequence ID" value="KDQ64222.1"/>
    <property type="molecule type" value="Genomic_DNA"/>
</dbReference>
<organism evidence="7 8">
    <name type="scientific">Jaapia argillacea MUCL 33604</name>
    <dbReference type="NCBI Taxonomy" id="933084"/>
    <lineage>
        <taxon>Eukaryota</taxon>
        <taxon>Fungi</taxon>
        <taxon>Dikarya</taxon>
        <taxon>Basidiomycota</taxon>
        <taxon>Agaricomycotina</taxon>
        <taxon>Agaricomycetes</taxon>
        <taxon>Agaricomycetidae</taxon>
        <taxon>Jaapiales</taxon>
        <taxon>Jaapiaceae</taxon>
        <taxon>Jaapia</taxon>
    </lineage>
</organism>
<evidence type="ECO:0000256" key="1">
    <source>
        <dbReference type="ARBA" id="ARBA00004141"/>
    </source>
</evidence>
<gene>
    <name evidence="7" type="ORF">JAAARDRAFT_95625</name>
</gene>
<evidence type="ECO:0000313" key="8">
    <source>
        <dbReference type="Proteomes" id="UP000027265"/>
    </source>
</evidence>
<dbReference type="PANTHER" id="PTHR12300:SF161">
    <property type="entry name" value="RECEPTOR EXPRESSION-ENHANCING PROTEIN"/>
    <property type="match status" value="1"/>
</dbReference>
<dbReference type="InParanoid" id="A0A067QL24"/>
<name>A0A067QL24_9AGAM</name>
<evidence type="ECO:0000256" key="5">
    <source>
        <dbReference type="ARBA" id="ARBA00023136"/>
    </source>
</evidence>
<keyword evidence="4" id="KW-1133">Transmembrane helix</keyword>
<dbReference type="Pfam" id="PF03134">
    <property type="entry name" value="TB2_DP1_HVA22"/>
    <property type="match status" value="1"/>
</dbReference>
<keyword evidence="8" id="KW-1185">Reference proteome</keyword>
<reference evidence="8" key="1">
    <citation type="journal article" date="2014" name="Proc. Natl. Acad. Sci. U.S.A.">
        <title>Extensive sampling of basidiomycete genomes demonstrates inadequacy of the white-rot/brown-rot paradigm for wood decay fungi.</title>
        <authorList>
            <person name="Riley R."/>
            <person name="Salamov A.A."/>
            <person name="Brown D.W."/>
            <person name="Nagy L.G."/>
            <person name="Floudas D."/>
            <person name="Held B.W."/>
            <person name="Levasseur A."/>
            <person name="Lombard V."/>
            <person name="Morin E."/>
            <person name="Otillar R."/>
            <person name="Lindquist E.A."/>
            <person name="Sun H."/>
            <person name="LaButti K.M."/>
            <person name="Schmutz J."/>
            <person name="Jabbour D."/>
            <person name="Luo H."/>
            <person name="Baker S.E."/>
            <person name="Pisabarro A.G."/>
            <person name="Walton J.D."/>
            <person name="Blanchette R.A."/>
            <person name="Henrissat B."/>
            <person name="Martin F."/>
            <person name="Cullen D."/>
            <person name="Hibbett D.S."/>
            <person name="Grigoriev I.V."/>
        </authorList>
    </citation>
    <scope>NUCLEOTIDE SEQUENCE [LARGE SCALE GENOMIC DNA]</scope>
    <source>
        <strain evidence="8">MUCL 33604</strain>
    </source>
</reference>
<dbReference type="Proteomes" id="UP000027265">
    <property type="component" value="Unassembled WGS sequence"/>
</dbReference>
<dbReference type="OrthoDB" id="434647at2759"/>
<evidence type="ECO:0000256" key="2">
    <source>
        <dbReference type="ARBA" id="ARBA00008573"/>
    </source>
</evidence>
<keyword evidence="5" id="KW-0472">Membrane</keyword>
<dbReference type="InterPro" id="IPR004345">
    <property type="entry name" value="TB2_DP1_HVA22"/>
</dbReference>
<comment type="similarity">
    <text evidence="2 6">Belongs to the DP1 family.</text>
</comment>
<evidence type="ECO:0000256" key="6">
    <source>
        <dbReference type="RuleBase" id="RU362006"/>
    </source>
</evidence>
<dbReference type="AlphaFoldDB" id="A0A067QL24"/>